<evidence type="ECO:0000256" key="2">
    <source>
        <dbReference type="ARBA" id="ARBA00022448"/>
    </source>
</evidence>
<feature type="transmembrane region" description="Helical" evidence="7">
    <location>
        <begin position="295"/>
        <end position="315"/>
    </location>
</feature>
<dbReference type="Gene3D" id="1.20.1250.20">
    <property type="entry name" value="MFS general substrate transporter like domains"/>
    <property type="match status" value="1"/>
</dbReference>
<feature type="transmembrane region" description="Helical" evidence="7">
    <location>
        <begin position="386"/>
        <end position="410"/>
    </location>
</feature>
<evidence type="ECO:0000256" key="5">
    <source>
        <dbReference type="ARBA" id="ARBA00022989"/>
    </source>
</evidence>
<keyword evidence="10" id="KW-1185">Reference proteome</keyword>
<feature type="transmembrane region" description="Helical" evidence="7">
    <location>
        <begin position="21"/>
        <end position="40"/>
    </location>
</feature>
<feature type="transmembrane region" description="Helical" evidence="7">
    <location>
        <begin position="92"/>
        <end position="111"/>
    </location>
</feature>
<feature type="transmembrane region" description="Helical" evidence="7">
    <location>
        <begin position="321"/>
        <end position="346"/>
    </location>
</feature>
<evidence type="ECO:0000256" key="3">
    <source>
        <dbReference type="ARBA" id="ARBA00022475"/>
    </source>
</evidence>
<keyword evidence="6 7" id="KW-0472">Membrane</keyword>
<dbReference type="InterPro" id="IPR020846">
    <property type="entry name" value="MFS_dom"/>
</dbReference>
<sequence>MLDPMTSTTATPVALPARRTLSHGVSFWVVSGVFLTVMAYGVVPTPLWTLYQHRDGFSTFSITIAFAAYAVGVVISLFLAGHLSDRVGRRTILLPAIGLEIVSAVVFIVWPELGGLIVARVICGLGIGMLTATVTAHILDLHSASRPGSSPARGQVVSGAANLGGFAVGALVSGLLARYVAAPLVTPYVVFLVLLVAAFVAILVVPETVVRPAVRQAYRPQRVSVPRASRARFFTVAVVAFAAFSVLGLFTSLAPVFVSGTLGITSRAVAGLVVFATFAAAALAQIAFRPLSARAQIVVGTVLLVVGIAALAVAVVGGTSFALFLIGGIVAGAGAGGLFKAALAIAGSLAEAANRGEVLAGVFLAGYVGLAVPVVGIGVATLSISLAAALVGFAVIIVVVAAAAAIPLVVGLRVRGSGLS</sequence>
<dbReference type="Proteomes" id="UP001501295">
    <property type="component" value="Unassembled WGS sequence"/>
</dbReference>
<feature type="transmembrane region" description="Helical" evidence="7">
    <location>
        <begin position="60"/>
        <end position="80"/>
    </location>
</feature>
<keyword evidence="4 7" id="KW-0812">Transmembrane</keyword>
<feature type="transmembrane region" description="Helical" evidence="7">
    <location>
        <begin position="188"/>
        <end position="210"/>
    </location>
</feature>
<protein>
    <submittedName>
        <fullName evidence="9">MFS transporter</fullName>
    </submittedName>
</protein>
<evidence type="ECO:0000256" key="4">
    <source>
        <dbReference type="ARBA" id="ARBA00022692"/>
    </source>
</evidence>
<accession>A0ABP8W633</accession>
<dbReference type="Pfam" id="PF07690">
    <property type="entry name" value="MFS_1"/>
    <property type="match status" value="1"/>
</dbReference>
<keyword evidence="5 7" id="KW-1133">Transmembrane helix</keyword>
<gene>
    <name evidence="9" type="ORF">GCM10025780_29230</name>
</gene>
<feature type="transmembrane region" description="Helical" evidence="7">
    <location>
        <begin position="160"/>
        <end position="182"/>
    </location>
</feature>
<evidence type="ECO:0000256" key="1">
    <source>
        <dbReference type="ARBA" id="ARBA00004651"/>
    </source>
</evidence>
<evidence type="ECO:0000313" key="10">
    <source>
        <dbReference type="Proteomes" id="UP001501295"/>
    </source>
</evidence>
<feature type="transmembrane region" description="Helical" evidence="7">
    <location>
        <begin position="358"/>
        <end position="380"/>
    </location>
</feature>
<evidence type="ECO:0000259" key="8">
    <source>
        <dbReference type="PROSITE" id="PS50850"/>
    </source>
</evidence>
<keyword evidence="2" id="KW-0813">Transport</keyword>
<dbReference type="PANTHER" id="PTHR23517:SF13">
    <property type="entry name" value="MAJOR FACILITATOR SUPERFAMILY MFS_1"/>
    <property type="match status" value="1"/>
</dbReference>
<feature type="transmembrane region" description="Helical" evidence="7">
    <location>
        <begin position="231"/>
        <end position="257"/>
    </location>
</feature>
<feature type="transmembrane region" description="Helical" evidence="7">
    <location>
        <begin position="269"/>
        <end position="288"/>
    </location>
</feature>
<organism evidence="9 10">
    <name type="scientific">Frondihabitans cladoniiphilus</name>
    <dbReference type="NCBI Taxonomy" id="715785"/>
    <lineage>
        <taxon>Bacteria</taxon>
        <taxon>Bacillati</taxon>
        <taxon>Actinomycetota</taxon>
        <taxon>Actinomycetes</taxon>
        <taxon>Micrococcales</taxon>
        <taxon>Microbacteriaceae</taxon>
        <taxon>Frondihabitans</taxon>
    </lineage>
</organism>
<dbReference type="PROSITE" id="PS50850">
    <property type="entry name" value="MFS"/>
    <property type="match status" value="1"/>
</dbReference>
<dbReference type="InterPro" id="IPR036259">
    <property type="entry name" value="MFS_trans_sf"/>
</dbReference>
<feature type="domain" description="Major facilitator superfamily (MFS) profile" evidence="8">
    <location>
        <begin position="25"/>
        <end position="415"/>
    </location>
</feature>
<proteinExistence type="predicted"/>
<dbReference type="InterPro" id="IPR011701">
    <property type="entry name" value="MFS"/>
</dbReference>
<name>A0ABP8W633_9MICO</name>
<dbReference type="InterPro" id="IPR050171">
    <property type="entry name" value="MFS_Transporters"/>
</dbReference>
<reference evidence="10" key="1">
    <citation type="journal article" date="2019" name="Int. J. Syst. Evol. Microbiol.">
        <title>The Global Catalogue of Microorganisms (GCM) 10K type strain sequencing project: providing services to taxonomists for standard genome sequencing and annotation.</title>
        <authorList>
            <consortium name="The Broad Institute Genomics Platform"/>
            <consortium name="The Broad Institute Genome Sequencing Center for Infectious Disease"/>
            <person name="Wu L."/>
            <person name="Ma J."/>
        </authorList>
    </citation>
    <scope>NUCLEOTIDE SEQUENCE [LARGE SCALE GENOMIC DNA]</scope>
    <source>
        <strain evidence="10">JCM 18956</strain>
    </source>
</reference>
<comment type="caution">
    <text evidence="9">The sequence shown here is derived from an EMBL/GenBank/DDBJ whole genome shotgun (WGS) entry which is preliminary data.</text>
</comment>
<dbReference type="PANTHER" id="PTHR23517">
    <property type="entry name" value="RESISTANCE PROTEIN MDTM, PUTATIVE-RELATED-RELATED"/>
    <property type="match status" value="1"/>
</dbReference>
<keyword evidence="3" id="KW-1003">Cell membrane</keyword>
<evidence type="ECO:0000313" key="9">
    <source>
        <dbReference type="EMBL" id="GAA4681986.1"/>
    </source>
</evidence>
<comment type="subcellular location">
    <subcellularLocation>
        <location evidence="1">Cell membrane</location>
        <topology evidence="1">Multi-pass membrane protein</topology>
    </subcellularLocation>
</comment>
<dbReference type="SUPFAM" id="SSF103473">
    <property type="entry name" value="MFS general substrate transporter"/>
    <property type="match status" value="1"/>
</dbReference>
<feature type="transmembrane region" description="Helical" evidence="7">
    <location>
        <begin position="117"/>
        <end position="139"/>
    </location>
</feature>
<dbReference type="EMBL" id="BAABLM010000006">
    <property type="protein sequence ID" value="GAA4681986.1"/>
    <property type="molecule type" value="Genomic_DNA"/>
</dbReference>
<evidence type="ECO:0000256" key="6">
    <source>
        <dbReference type="ARBA" id="ARBA00023136"/>
    </source>
</evidence>
<evidence type="ECO:0000256" key="7">
    <source>
        <dbReference type="SAM" id="Phobius"/>
    </source>
</evidence>